<evidence type="ECO:0000256" key="2">
    <source>
        <dbReference type="PROSITE-ProRule" id="PRU01211"/>
    </source>
</evidence>
<dbReference type="SMART" id="SM00235">
    <property type="entry name" value="ZnMc"/>
    <property type="match status" value="1"/>
</dbReference>
<accession>A0ABN7RLE4</accession>
<name>A0ABN7RLE4_OIKDI</name>
<dbReference type="InterPro" id="IPR006026">
    <property type="entry name" value="Peptidase_Metallo"/>
</dbReference>
<evidence type="ECO:0000313" key="5">
    <source>
        <dbReference type="EMBL" id="CAG5077313.1"/>
    </source>
</evidence>
<dbReference type="Gene3D" id="3.40.390.10">
    <property type="entry name" value="Collagenase (Catalytic Domain)"/>
    <property type="match status" value="2"/>
</dbReference>
<dbReference type="SUPFAM" id="SSF55486">
    <property type="entry name" value="Metalloproteases ('zincins'), catalytic domain"/>
    <property type="match status" value="1"/>
</dbReference>
<evidence type="ECO:0000259" key="4">
    <source>
        <dbReference type="PROSITE" id="PS51864"/>
    </source>
</evidence>
<feature type="active site" evidence="2">
    <location>
        <position position="137"/>
    </location>
</feature>
<evidence type="ECO:0000256" key="1">
    <source>
        <dbReference type="ARBA" id="ARBA00023157"/>
    </source>
</evidence>
<feature type="binding site" evidence="2">
    <location>
        <position position="140"/>
    </location>
    <ligand>
        <name>Zn(2+)</name>
        <dbReference type="ChEBI" id="CHEBI:29105"/>
        <note>catalytic</note>
    </ligand>
</feature>
<dbReference type="Pfam" id="PF01400">
    <property type="entry name" value="Astacin"/>
    <property type="match status" value="1"/>
</dbReference>
<dbReference type="EMBL" id="OU015568">
    <property type="protein sequence ID" value="CAG5077313.1"/>
    <property type="molecule type" value="Genomic_DNA"/>
</dbReference>
<proteinExistence type="predicted"/>
<keyword evidence="2 3" id="KW-0482">Metalloprotease</keyword>
<comment type="caution">
    <text evidence="2">Lacks conserved residue(s) required for the propagation of feature annotation.</text>
</comment>
<dbReference type="EC" id="3.4.24.-" evidence="3"/>
<dbReference type="InterPro" id="IPR001506">
    <property type="entry name" value="Peptidase_M12A"/>
</dbReference>
<keyword evidence="2 3" id="KW-0862">Zinc</keyword>
<dbReference type="CDD" id="cd00112">
    <property type="entry name" value="LDLa"/>
    <property type="match status" value="1"/>
</dbReference>
<evidence type="ECO:0000256" key="3">
    <source>
        <dbReference type="RuleBase" id="RU361183"/>
    </source>
</evidence>
<dbReference type="InterPro" id="IPR002172">
    <property type="entry name" value="LDrepeatLR_classA_rpt"/>
</dbReference>
<dbReference type="PANTHER" id="PTHR10127">
    <property type="entry name" value="DISCOIDIN, CUB, EGF, LAMININ , AND ZINC METALLOPROTEASE DOMAIN CONTAINING"/>
    <property type="match status" value="1"/>
</dbReference>
<dbReference type="PROSITE" id="PS51864">
    <property type="entry name" value="ASTACIN"/>
    <property type="match status" value="1"/>
</dbReference>
<feature type="domain" description="Peptidase M12A" evidence="4">
    <location>
        <begin position="16"/>
        <end position="162"/>
    </location>
</feature>
<dbReference type="SUPFAM" id="SSF57424">
    <property type="entry name" value="LDL receptor-like module"/>
    <property type="match status" value="1"/>
</dbReference>
<organism evidence="5 6">
    <name type="scientific">Oikopleura dioica</name>
    <name type="common">Tunicate</name>
    <dbReference type="NCBI Taxonomy" id="34765"/>
    <lineage>
        <taxon>Eukaryota</taxon>
        <taxon>Metazoa</taxon>
        <taxon>Chordata</taxon>
        <taxon>Tunicata</taxon>
        <taxon>Appendicularia</taxon>
        <taxon>Copelata</taxon>
        <taxon>Oikopleuridae</taxon>
        <taxon>Oikopleura</taxon>
    </lineage>
</organism>
<dbReference type="Gene3D" id="4.10.400.10">
    <property type="entry name" value="Low-density Lipoprotein Receptor"/>
    <property type="match status" value="1"/>
</dbReference>
<feature type="binding site" evidence="2">
    <location>
        <position position="146"/>
    </location>
    <ligand>
        <name>Zn(2+)</name>
        <dbReference type="ChEBI" id="CHEBI:29105"/>
        <note>catalytic</note>
    </ligand>
</feature>
<sequence length="279" mass="31249">MPTATIHPEALGETSSLIRPRGARTNQRWPGNTYGVEDRPYLLIPYRFRNGAHTSIADAQRIIAESLDLITADVGGCIRFVDDSEAQAHSHWIDFQDDENDGCKSYIGYHGDDPSFPNGQRINLASGCLRSDVVNHEVLHALGFDHEHERPDRDDHSIMHYDAFSFQTIEAAVDELPTITNLDGDPVQWPEVERLSSTDVFQLAKMYEGFCGQPGEEFIKVRSCNSGAEYLESRLCDGIKDCADGSDEELAFCDEYCEPETFYVSENGCYKNGLALIQK</sequence>
<keyword evidence="2 3" id="KW-0479">Metal-binding</keyword>
<dbReference type="InterPro" id="IPR036055">
    <property type="entry name" value="LDL_receptor-like_sf"/>
</dbReference>
<dbReference type="PANTHER" id="PTHR10127:SF850">
    <property type="entry name" value="METALLOENDOPEPTIDASE"/>
    <property type="match status" value="1"/>
</dbReference>
<dbReference type="Proteomes" id="UP001158576">
    <property type="component" value="Chromosome PAR"/>
</dbReference>
<keyword evidence="2 3" id="KW-0378">Hydrolase</keyword>
<dbReference type="PRINTS" id="PR00480">
    <property type="entry name" value="ASTACIN"/>
</dbReference>
<feature type="binding site" evidence="2">
    <location>
        <position position="136"/>
    </location>
    <ligand>
        <name>Zn(2+)</name>
        <dbReference type="ChEBI" id="CHEBI:29105"/>
        <note>catalytic</note>
    </ligand>
</feature>
<dbReference type="SMART" id="SM00192">
    <property type="entry name" value="LDLa"/>
    <property type="match status" value="1"/>
</dbReference>
<keyword evidence="6" id="KW-1185">Reference proteome</keyword>
<gene>
    <name evidence="5" type="ORF">OKIOD_LOCUS238</name>
</gene>
<keyword evidence="1" id="KW-1015">Disulfide bond</keyword>
<reference evidence="5 6" key="1">
    <citation type="submission" date="2021-04" db="EMBL/GenBank/DDBJ databases">
        <authorList>
            <person name="Bliznina A."/>
        </authorList>
    </citation>
    <scope>NUCLEOTIDE SEQUENCE [LARGE SCALE GENOMIC DNA]</scope>
</reference>
<evidence type="ECO:0000313" key="6">
    <source>
        <dbReference type="Proteomes" id="UP001158576"/>
    </source>
</evidence>
<dbReference type="InterPro" id="IPR024079">
    <property type="entry name" value="MetalloPept_cat_dom_sf"/>
</dbReference>
<comment type="cofactor">
    <cofactor evidence="2 3">
        <name>Zn(2+)</name>
        <dbReference type="ChEBI" id="CHEBI:29105"/>
    </cofactor>
    <text evidence="2 3">Binds 1 zinc ion per subunit.</text>
</comment>
<keyword evidence="2 3" id="KW-0645">Protease</keyword>
<protein>
    <recommendedName>
        <fullName evidence="3">Metalloendopeptidase</fullName>
        <ecNumber evidence="3">3.4.24.-</ecNumber>
    </recommendedName>
</protein>